<keyword evidence="1" id="KW-1133">Transmembrane helix</keyword>
<dbReference type="AlphaFoldDB" id="A0A944H655"/>
<evidence type="ECO:0000313" key="2">
    <source>
        <dbReference type="EMBL" id="MBT0959814.1"/>
    </source>
</evidence>
<comment type="caution">
    <text evidence="2">The sequence shown here is derived from an EMBL/GenBank/DDBJ whole genome shotgun (WGS) entry which is preliminary data.</text>
</comment>
<evidence type="ECO:0000256" key="1">
    <source>
        <dbReference type="SAM" id="Phobius"/>
    </source>
</evidence>
<keyword evidence="1" id="KW-0472">Membrane</keyword>
<evidence type="ECO:0000313" key="3">
    <source>
        <dbReference type="Proteomes" id="UP000694660"/>
    </source>
</evidence>
<name>A0A944H655_DENI1</name>
<accession>A0A944H655</accession>
<feature type="transmembrane region" description="Helical" evidence="1">
    <location>
        <begin position="15"/>
        <end position="41"/>
    </location>
</feature>
<sequence length="140" mass="15126">MRPSDLPPEVLLEKVWPLVIVAMGGVAVLNFLAALVIAVFGGALHPAFADSHAWVLFAVAGVAMSVQAVLMTVMYVQLWRRLHPALALPSGLRGGLRLPVTQALAQPVLRRRLRVVRHAARRRRSGVPVFTEGGVRSVVS</sequence>
<feature type="transmembrane region" description="Helical" evidence="1">
    <location>
        <begin position="53"/>
        <end position="76"/>
    </location>
</feature>
<keyword evidence="3" id="KW-1185">Reference proteome</keyword>
<proteinExistence type="predicted"/>
<protein>
    <submittedName>
        <fullName evidence="2">Uncharacterized protein</fullName>
    </submittedName>
</protein>
<reference evidence="3" key="1">
    <citation type="journal article" date="2022" name="ISME J.">
        <title>Genetic and phylogenetic analysis of dissimilatory iodate-reducing bacteria identifies potential niches across the world's oceans.</title>
        <authorList>
            <person name="Reyes-Umana V."/>
            <person name="Henning Z."/>
            <person name="Lee K."/>
            <person name="Barnum T.P."/>
            <person name="Coates J.D."/>
        </authorList>
    </citation>
    <scope>NUCLEOTIDE SEQUENCE [LARGE SCALE GENOMIC DNA]</scope>
    <source>
        <strain evidence="3">IR12</strain>
    </source>
</reference>
<dbReference type="Proteomes" id="UP000694660">
    <property type="component" value="Unassembled WGS sequence"/>
</dbReference>
<organism evidence="2 3">
    <name type="scientific">Denitromonas iodatirespirans</name>
    <dbReference type="NCBI Taxonomy" id="2795389"/>
    <lineage>
        <taxon>Bacteria</taxon>
        <taxon>Pseudomonadati</taxon>
        <taxon>Pseudomonadota</taxon>
        <taxon>Betaproteobacteria</taxon>
        <taxon>Rhodocyclales</taxon>
        <taxon>Zoogloeaceae</taxon>
        <taxon>Denitromonas</taxon>
    </lineage>
</organism>
<dbReference type="RefSeq" id="WP_214359562.1">
    <property type="nucleotide sequence ID" value="NZ_JAEKFT010000001.1"/>
</dbReference>
<keyword evidence="1" id="KW-0812">Transmembrane</keyword>
<gene>
    <name evidence="2" type="ORF">I8J34_01400</name>
</gene>
<dbReference type="EMBL" id="JAEKFT010000001">
    <property type="protein sequence ID" value="MBT0959814.1"/>
    <property type="molecule type" value="Genomic_DNA"/>
</dbReference>